<dbReference type="RefSeq" id="WP_344288146.1">
    <property type="nucleotide sequence ID" value="NZ_BAAAPF010000013.1"/>
</dbReference>
<gene>
    <name evidence="7" type="ORF">GCM10009802_09360</name>
</gene>
<comment type="subcellular location">
    <subcellularLocation>
        <location evidence="1">Cell envelope</location>
    </subcellularLocation>
</comment>
<proteinExistence type="inferred from homology"/>
<accession>A0ABN2XJT6</accession>
<dbReference type="Proteomes" id="UP001500443">
    <property type="component" value="Unassembled WGS sequence"/>
</dbReference>
<protein>
    <submittedName>
        <fullName evidence="7">ABC transporter substrate-binding protein</fullName>
    </submittedName>
</protein>
<evidence type="ECO:0000256" key="5">
    <source>
        <dbReference type="SAM" id="SignalP"/>
    </source>
</evidence>
<dbReference type="PROSITE" id="PS51257">
    <property type="entry name" value="PROKAR_LIPOPROTEIN"/>
    <property type="match status" value="1"/>
</dbReference>
<evidence type="ECO:0000313" key="7">
    <source>
        <dbReference type="EMBL" id="GAA2111642.1"/>
    </source>
</evidence>
<evidence type="ECO:0000256" key="2">
    <source>
        <dbReference type="ARBA" id="ARBA00005695"/>
    </source>
</evidence>
<sequence length="533" mass="56975">MNKAVQRLAPPLGAAMATVLLAAGCGSDSGSGAGSGDAVVMGMTDEVTAIDPAAGYDPGSWLVFNNVFQSLLSFPKGATEPEPEAAEECSFEDADSRVYTCTLQDGLTFSNGSELTSEDVKFSFERTLGINDPAGPAIMLDSIETIETPDERTVTFRLGYPDATFPMKIASGAGSIVDSESYPKDKLREGDKAVGSGPYRLDSYQEGKEAVFSVNSGYQGTAEVQNSGMTLKLYGGGNGDDELKADLENGDVDLAYRGLAMQDIAELQDQTGAGQKIQLVEGTSAEVQHLVFNMDDPVAGNPAVRKAFAYLIDRNALVREVYQGTAEELYSIVPAGITGHNTAFYDTYGDRPDPAKAEQVLRDAGVDEKVRVTLHATPERYGPGTVPAFKLIAKQLNDSGLFEADVESVPLDEFEKGVAQGAYGVYVKGWVPDYPDPDNFTSPFFGEGNVLANNYDPGRITGELIPAAAAQSERTATVDAYGELQDIVADELPVIPLWQGKQYAAAKENILGLEWTLDASTVFRFWEISKGAE</sequence>
<evidence type="ECO:0000313" key="8">
    <source>
        <dbReference type="Proteomes" id="UP001500443"/>
    </source>
</evidence>
<name>A0ABN2XJT6_9ACTN</name>
<feature type="chain" id="PRO_5047396697" evidence="5">
    <location>
        <begin position="23"/>
        <end position="533"/>
    </location>
</feature>
<evidence type="ECO:0000259" key="6">
    <source>
        <dbReference type="Pfam" id="PF00496"/>
    </source>
</evidence>
<keyword evidence="4 5" id="KW-0732">Signal</keyword>
<reference evidence="7 8" key="1">
    <citation type="journal article" date="2019" name="Int. J. Syst. Evol. Microbiol.">
        <title>The Global Catalogue of Microorganisms (GCM) 10K type strain sequencing project: providing services to taxonomists for standard genome sequencing and annotation.</title>
        <authorList>
            <consortium name="The Broad Institute Genomics Platform"/>
            <consortium name="The Broad Institute Genome Sequencing Center for Infectious Disease"/>
            <person name="Wu L."/>
            <person name="Ma J."/>
        </authorList>
    </citation>
    <scope>NUCLEOTIDE SEQUENCE [LARGE SCALE GENOMIC DNA]</scope>
    <source>
        <strain evidence="7 8">JCM 15481</strain>
    </source>
</reference>
<keyword evidence="3" id="KW-0813">Transport</keyword>
<dbReference type="Pfam" id="PF00496">
    <property type="entry name" value="SBP_bac_5"/>
    <property type="match status" value="1"/>
</dbReference>
<feature type="signal peptide" evidence="5">
    <location>
        <begin position="1"/>
        <end position="22"/>
    </location>
</feature>
<dbReference type="InterPro" id="IPR030678">
    <property type="entry name" value="Peptide/Ni-bd"/>
</dbReference>
<evidence type="ECO:0000256" key="3">
    <source>
        <dbReference type="ARBA" id="ARBA00022448"/>
    </source>
</evidence>
<organism evidence="7 8">
    <name type="scientific">Streptomyces synnematoformans</name>
    <dbReference type="NCBI Taxonomy" id="415721"/>
    <lineage>
        <taxon>Bacteria</taxon>
        <taxon>Bacillati</taxon>
        <taxon>Actinomycetota</taxon>
        <taxon>Actinomycetes</taxon>
        <taxon>Kitasatosporales</taxon>
        <taxon>Streptomycetaceae</taxon>
        <taxon>Streptomyces</taxon>
    </lineage>
</organism>
<dbReference type="Gene3D" id="3.90.76.10">
    <property type="entry name" value="Dipeptide-binding Protein, Domain 1"/>
    <property type="match status" value="1"/>
</dbReference>
<dbReference type="EMBL" id="BAAAPF010000013">
    <property type="protein sequence ID" value="GAA2111642.1"/>
    <property type="molecule type" value="Genomic_DNA"/>
</dbReference>
<dbReference type="PANTHER" id="PTHR30290:SF10">
    <property type="entry name" value="PERIPLASMIC OLIGOPEPTIDE-BINDING PROTEIN-RELATED"/>
    <property type="match status" value="1"/>
</dbReference>
<comment type="similarity">
    <text evidence="2">Belongs to the bacterial solute-binding protein 5 family.</text>
</comment>
<dbReference type="Gene3D" id="3.10.105.10">
    <property type="entry name" value="Dipeptide-binding Protein, Domain 3"/>
    <property type="match status" value="1"/>
</dbReference>
<dbReference type="Gene3D" id="3.40.190.10">
    <property type="entry name" value="Periplasmic binding protein-like II"/>
    <property type="match status" value="1"/>
</dbReference>
<keyword evidence="8" id="KW-1185">Reference proteome</keyword>
<dbReference type="PANTHER" id="PTHR30290">
    <property type="entry name" value="PERIPLASMIC BINDING COMPONENT OF ABC TRANSPORTER"/>
    <property type="match status" value="1"/>
</dbReference>
<dbReference type="InterPro" id="IPR039424">
    <property type="entry name" value="SBP_5"/>
</dbReference>
<dbReference type="InterPro" id="IPR000914">
    <property type="entry name" value="SBP_5_dom"/>
</dbReference>
<evidence type="ECO:0000256" key="4">
    <source>
        <dbReference type="ARBA" id="ARBA00022729"/>
    </source>
</evidence>
<dbReference type="SUPFAM" id="SSF53850">
    <property type="entry name" value="Periplasmic binding protein-like II"/>
    <property type="match status" value="1"/>
</dbReference>
<feature type="domain" description="Solute-binding protein family 5" evidence="6">
    <location>
        <begin position="80"/>
        <end position="449"/>
    </location>
</feature>
<dbReference type="PIRSF" id="PIRSF002741">
    <property type="entry name" value="MppA"/>
    <property type="match status" value="1"/>
</dbReference>
<comment type="caution">
    <text evidence="7">The sequence shown here is derived from an EMBL/GenBank/DDBJ whole genome shotgun (WGS) entry which is preliminary data.</text>
</comment>
<evidence type="ECO:0000256" key="1">
    <source>
        <dbReference type="ARBA" id="ARBA00004196"/>
    </source>
</evidence>